<dbReference type="Proteomes" id="UP000664360">
    <property type="component" value="Chromosome"/>
</dbReference>
<reference evidence="1 2" key="1">
    <citation type="submission" date="2021-03" db="EMBL/GenBank/DDBJ databases">
        <authorList>
            <person name="Gilmore M.S."/>
            <person name="Schwartzman J."/>
            <person name="Van Tyne D."/>
            <person name="Martin M."/>
            <person name="Earl A.M."/>
            <person name="Manson A.L."/>
            <person name="Straub T."/>
            <person name="Salamzade R."/>
            <person name="Saavedra J."/>
            <person name="Lebreton F."/>
            <person name="Prichula J."/>
            <person name="Schaufler K."/>
            <person name="Gaca A."/>
            <person name="Sgardioli B."/>
            <person name="Wagenaar J."/>
            <person name="Strong T."/>
        </authorList>
    </citation>
    <scope>NUCLEOTIDE SEQUENCE [LARGE SCALE GENOMIC DNA]</scope>
    <source>
        <strain evidence="1 2">DIV1094</strain>
    </source>
</reference>
<accession>A0ABZ2SVF2</accession>
<organism evidence="1 2">
    <name type="scientific">Candidatus Enterococcus mangumiae</name>
    <dbReference type="NCBI Taxonomy" id="2230878"/>
    <lineage>
        <taxon>Bacteria</taxon>
        <taxon>Bacillati</taxon>
        <taxon>Bacillota</taxon>
        <taxon>Bacilli</taxon>
        <taxon>Lactobacillales</taxon>
        <taxon>Enterococcaceae</taxon>
        <taxon>Enterococcus</taxon>
    </lineage>
</organism>
<evidence type="ECO:0000313" key="1">
    <source>
        <dbReference type="EMBL" id="WYJ79587.1"/>
    </source>
</evidence>
<sequence length="53" mass="6525">MKWNKKERLRNNYENLQETPGSVDFYVKTVYYMKLQKLSDEVKAETKYCPFRL</sequence>
<gene>
    <name evidence="1" type="ORF">DOK79_001127</name>
</gene>
<proteinExistence type="predicted"/>
<reference evidence="1 2" key="2">
    <citation type="submission" date="2024-03" db="EMBL/GenBank/DDBJ databases">
        <title>The Genome Sequence of Enterococcus sp. DIV1094.</title>
        <authorList>
            <consortium name="The Broad Institute Genomics Platform"/>
            <consortium name="The Broad Institute Microbial Omics Core"/>
            <consortium name="The Broad Institute Genomic Center for Infectious Diseases"/>
            <person name="Earl A."/>
            <person name="Manson A."/>
            <person name="Gilmore M."/>
            <person name="Schwartman J."/>
            <person name="Shea T."/>
            <person name="Abouelleil A."/>
            <person name="Cao P."/>
            <person name="Chapman S."/>
            <person name="Cusick C."/>
            <person name="Young S."/>
            <person name="Neafsey D."/>
            <person name="Nusbaum C."/>
            <person name="Birren B."/>
        </authorList>
    </citation>
    <scope>NUCLEOTIDE SEQUENCE [LARGE SCALE GENOMIC DNA]</scope>
    <source>
        <strain evidence="1 2">DIV1094</strain>
    </source>
</reference>
<protein>
    <submittedName>
        <fullName evidence="1">Uncharacterized protein</fullName>
    </submittedName>
</protein>
<name>A0ABZ2SVF2_9ENTE</name>
<keyword evidence="2" id="KW-1185">Reference proteome</keyword>
<dbReference type="RefSeq" id="WP_206857650.1">
    <property type="nucleotide sequence ID" value="NZ_CP147250.1"/>
</dbReference>
<evidence type="ECO:0000313" key="2">
    <source>
        <dbReference type="Proteomes" id="UP000664360"/>
    </source>
</evidence>
<dbReference type="EMBL" id="CP147250">
    <property type="protein sequence ID" value="WYJ79587.1"/>
    <property type="molecule type" value="Genomic_DNA"/>
</dbReference>